<reference evidence="2" key="1">
    <citation type="submission" date="2020-08" db="EMBL/GenBank/DDBJ databases">
        <title>Multicomponent nature underlies the extraordinary mechanical properties of spider dragline silk.</title>
        <authorList>
            <person name="Kono N."/>
            <person name="Nakamura H."/>
            <person name="Mori M."/>
            <person name="Yoshida Y."/>
            <person name="Ohtoshi R."/>
            <person name="Malay A.D."/>
            <person name="Moran D.A.P."/>
            <person name="Tomita M."/>
            <person name="Numata K."/>
            <person name="Arakawa K."/>
        </authorList>
    </citation>
    <scope>NUCLEOTIDE SEQUENCE</scope>
</reference>
<accession>A0A8X6RCL4</accession>
<name>A0A8X6RCL4_TRICX</name>
<sequence>MVETFCCILTTISYVGYKNATPKDSCTLRAYVRVCKRPFDRIERGWLDESKNRSTSGPKGLNVSNKSGSTKADISVQNGSC</sequence>
<dbReference type="AlphaFoldDB" id="A0A8X6RCL4"/>
<feature type="region of interest" description="Disordered" evidence="1">
    <location>
        <begin position="47"/>
        <end position="81"/>
    </location>
</feature>
<protein>
    <submittedName>
        <fullName evidence="2">Uncharacterized protein</fullName>
    </submittedName>
</protein>
<evidence type="ECO:0000256" key="1">
    <source>
        <dbReference type="SAM" id="MobiDB-lite"/>
    </source>
</evidence>
<evidence type="ECO:0000313" key="2">
    <source>
        <dbReference type="EMBL" id="GFX92180.1"/>
    </source>
</evidence>
<keyword evidence="3" id="KW-1185">Reference proteome</keyword>
<dbReference type="Proteomes" id="UP000887159">
    <property type="component" value="Unassembled WGS sequence"/>
</dbReference>
<organism evidence="2 3">
    <name type="scientific">Trichonephila clavipes</name>
    <name type="common">Golden silk orbweaver</name>
    <name type="synonym">Nephila clavipes</name>
    <dbReference type="NCBI Taxonomy" id="2585209"/>
    <lineage>
        <taxon>Eukaryota</taxon>
        <taxon>Metazoa</taxon>
        <taxon>Ecdysozoa</taxon>
        <taxon>Arthropoda</taxon>
        <taxon>Chelicerata</taxon>
        <taxon>Arachnida</taxon>
        <taxon>Araneae</taxon>
        <taxon>Araneomorphae</taxon>
        <taxon>Entelegynae</taxon>
        <taxon>Araneoidea</taxon>
        <taxon>Nephilidae</taxon>
        <taxon>Trichonephila</taxon>
    </lineage>
</organism>
<feature type="compositionally biased region" description="Polar residues" evidence="1">
    <location>
        <begin position="53"/>
        <end position="81"/>
    </location>
</feature>
<gene>
    <name evidence="2" type="ORF">TNCV_1741001</name>
</gene>
<proteinExistence type="predicted"/>
<comment type="caution">
    <text evidence="2">The sequence shown here is derived from an EMBL/GenBank/DDBJ whole genome shotgun (WGS) entry which is preliminary data.</text>
</comment>
<dbReference type="EMBL" id="BMAU01021142">
    <property type="protein sequence ID" value="GFX92180.1"/>
    <property type="molecule type" value="Genomic_DNA"/>
</dbReference>
<evidence type="ECO:0000313" key="3">
    <source>
        <dbReference type="Proteomes" id="UP000887159"/>
    </source>
</evidence>